<dbReference type="Proteomes" id="UP001465331">
    <property type="component" value="Unassembled WGS sequence"/>
</dbReference>
<feature type="chain" id="PRO_5045846732" evidence="1">
    <location>
        <begin position="21"/>
        <end position="614"/>
    </location>
</feature>
<evidence type="ECO:0000256" key="1">
    <source>
        <dbReference type="SAM" id="SignalP"/>
    </source>
</evidence>
<dbReference type="RefSeq" id="WP_352888622.1">
    <property type="nucleotide sequence ID" value="NZ_JBEPIJ010000006.1"/>
</dbReference>
<dbReference type="InterPro" id="IPR010281">
    <property type="entry name" value="DUF885"/>
</dbReference>
<feature type="signal peptide" evidence="1">
    <location>
        <begin position="1"/>
        <end position="20"/>
    </location>
</feature>
<protein>
    <submittedName>
        <fullName evidence="2">DUF885 domain-containing protein</fullName>
    </submittedName>
</protein>
<keyword evidence="3" id="KW-1185">Reference proteome</keyword>
<name>A0ABV2A965_9GAMM</name>
<sequence>MRVVLAASLGAVLVAGCALAPPSTEPTPATAEAIAAETERINAWFEARYEEQLRFSPITLTFLGRKELYDQLDDLSIAAEDEQLAWHKASVEQMQAEFDYALLSDEAKRSYDIWKQQYERAAAGVPFRANQYVFQQMNGMQAFLPTFLINFHRVDTEADVEAYIARIGEVQRVFEQLLVRAQGSARLGIRPPRFAYEGVIEQARKVITGAPFTQGDDSAIWADLKAKIDALAGKKLIDAQRAQALKEQGRAQLLARFEPAYEKLIAWIESDLPNAAVNPVGVSTHPNGKAYYDYRLKLMTTTDLTADQIHELGLAEVARLRGEMIALKQRVGFDGDLQAFFEFISTDPRFKFPNTDEGRQAYIDAATAAIDNIKKELPNWFGLLPKADLVVKRVEAFREQDGAAQHYYPGTPDGSRPGIYYAHLSDMNAMPIPELEVIAYHEGLPGHHMQISIAQELQGVPKFRTQADFTAYIEGWALYAEWLARQMPGTYQDPYSDYGRLSSEMWRAVRLVVDTGLHAKGWTEQQAIEYFAANTAIPAAAQSEVRRYLVIPGQATAYKIGMIKIQELRARAEAELGERFDIRGFHDAVLGGGALPLNLLEQRIEQWIAERKAA</sequence>
<comment type="caution">
    <text evidence="2">The sequence shown here is derived from an EMBL/GenBank/DDBJ whole genome shotgun (WGS) entry which is preliminary data.</text>
</comment>
<keyword evidence="1" id="KW-0732">Signal</keyword>
<dbReference type="Pfam" id="PF05960">
    <property type="entry name" value="DUF885"/>
    <property type="match status" value="1"/>
</dbReference>
<dbReference type="PANTHER" id="PTHR33361">
    <property type="entry name" value="GLR0591 PROTEIN"/>
    <property type="match status" value="1"/>
</dbReference>
<reference evidence="2 3" key="1">
    <citation type="submission" date="2024-06" db="EMBL/GenBank/DDBJ databases">
        <authorList>
            <person name="Li Z."/>
            <person name="Jiang Y."/>
        </authorList>
    </citation>
    <scope>NUCLEOTIDE SEQUENCE [LARGE SCALE GENOMIC DNA]</scope>
    <source>
        <strain evidence="2 3">HSW-8</strain>
    </source>
</reference>
<evidence type="ECO:0000313" key="3">
    <source>
        <dbReference type="Proteomes" id="UP001465331"/>
    </source>
</evidence>
<dbReference type="PROSITE" id="PS51257">
    <property type="entry name" value="PROKAR_LIPOPROTEIN"/>
    <property type="match status" value="1"/>
</dbReference>
<dbReference type="PANTHER" id="PTHR33361:SF16">
    <property type="entry name" value="DUF885 DOMAIN-CONTAINING PROTEIN"/>
    <property type="match status" value="1"/>
</dbReference>
<proteinExistence type="predicted"/>
<gene>
    <name evidence="2" type="ORF">ABSH63_07205</name>
</gene>
<accession>A0ABV2A965</accession>
<evidence type="ECO:0000313" key="2">
    <source>
        <dbReference type="EMBL" id="MES0873786.1"/>
    </source>
</evidence>
<dbReference type="EMBL" id="JBEPIJ010000006">
    <property type="protein sequence ID" value="MES0873786.1"/>
    <property type="molecule type" value="Genomic_DNA"/>
</dbReference>
<organism evidence="2 3">
    <name type="scientific">Sinimarinibacterium thermocellulolyticum</name>
    <dbReference type="NCBI Taxonomy" id="3170016"/>
    <lineage>
        <taxon>Bacteria</taxon>
        <taxon>Pseudomonadati</taxon>
        <taxon>Pseudomonadota</taxon>
        <taxon>Gammaproteobacteria</taxon>
        <taxon>Nevskiales</taxon>
        <taxon>Nevskiaceae</taxon>
        <taxon>Sinimarinibacterium</taxon>
    </lineage>
</organism>